<dbReference type="AlphaFoldDB" id="A0A077ZS62"/>
<name>A0A077ZS62_STYLE</name>
<dbReference type="EMBL" id="CCKQ01001230">
    <property type="protein sequence ID" value="CDW72334.1"/>
    <property type="molecule type" value="Genomic_DNA"/>
</dbReference>
<dbReference type="InParanoid" id="A0A077ZS62"/>
<keyword evidence="2" id="KW-1185">Reference proteome</keyword>
<reference evidence="1 2" key="1">
    <citation type="submission" date="2014-06" db="EMBL/GenBank/DDBJ databases">
        <authorList>
            <person name="Swart Estienne"/>
        </authorList>
    </citation>
    <scope>NUCLEOTIDE SEQUENCE [LARGE SCALE GENOMIC DNA]</scope>
    <source>
        <strain evidence="1 2">130c</strain>
    </source>
</reference>
<proteinExistence type="predicted"/>
<organism evidence="1 2">
    <name type="scientific">Stylonychia lemnae</name>
    <name type="common">Ciliate</name>
    <dbReference type="NCBI Taxonomy" id="5949"/>
    <lineage>
        <taxon>Eukaryota</taxon>
        <taxon>Sar</taxon>
        <taxon>Alveolata</taxon>
        <taxon>Ciliophora</taxon>
        <taxon>Intramacronucleata</taxon>
        <taxon>Spirotrichea</taxon>
        <taxon>Stichotrichia</taxon>
        <taxon>Sporadotrichida</taxon>
        <taxon>Oxytrichidae</taxon>
        <taxon>Stylonychinae</taxon>
        <taxon>Stylonychia</taxon>
    </lineage>
</organism>
<accession>A0A077ZS62</accession>
<protein>
    <submittedName>
        <fullName evidence="1">Uncharacterized protein</fullName>
    </submittedName>
</protein>
<dbReference type="Proteomes" id="UP000039865">
    <property type="component" value="Unassembled WGS sequence"/>
</dbReference>
<sequence>MYHDVNSMRPYVIGPQHRVPNINITSPNIIGFRHMNQVLVNSSIQKGTGNSFPSRQKYLIKQNPQISQLISSQLFRNKYNPEMTKKSDTKKLSEVLNPSKAISGSGWQLQITRSRIELAETMNNGLSRQQYCLEKAYI</sequence>
<gene>
    <name evidence="1" type="primary">Contig13762.g14678</name>
    <name evidence="1" type="ORF">STYLEM_1293</name>
</gene>
<evidence type="ECO:0000313" key="2">
    <source>
        <dbReference type="Proteomes" id="UP000039865"/>
    </source>
</evidence>
<evidence type="ECO:0000313" key="1">
    <source>
        <dbReference type="EMBL" id="CDW72334.1"/>
    </source>
</evidence>